<organism evidence="2 3">
    <name type="scientific">Trypanosoma congolense (strain IL3000)</name>
    <dbReference type="NCBI Taxonomy" id="1068625"/>
    <lineage>
        <taxon>Eukaryota</taxon>
        <taxon>Discoba</taxon>
        <taxon>Euglenozoa</taxon>
        <taxon>Kinetoplastea</taxon>
        <taxon>Metakinetoplastina</taxon>
        <taxon>Trypanosomatida</taxon>
        <taxon>Trypanosomatidae</taxon>
        <taxon>Trypanosoma</taxon>
        <taxon>Nannomonas</taxon>
    </lineage>
</organism>
<feature type="compositionally biased region" description="Polar residues" evidence="1">
    <location>
        <begin position="199"/>
        <end position="212"/>
    </location>
</feature>
<dbReference type="VEuPathDB" id="TriTrypDB:TcIL3000_0_49710"/>
<comment type="caution">
    <text evidence="2">The sequence shown here is derived from an EMBL/GenBank/DDBJ whole genome shotgun (WGS) entry which is preliminary data.</text>
</comment>
<evidence type="ECO:0000256" key="1">
    <source>
        <dbReference type="SAM" id="MobiDB-lite"/>
    </source>
</evidence>
<dbReference type="Proteomes" id="UP000000702">
    <property type="component" value="Unassembled WGS sequence"/>
</dbReference>
<evidence type="ECO:0000313" key="3">
    <source>
        <dbReference type="Proteomes" id="UP000000702"/>
    </source>
</evidence>
<evidence type="ECO:0000313" key="2">
    <source>
        <dbReference type="EMBL" id="CCD14338.1"/>
    </source>
</evidence>
<accession>F9WAR7</accession>
<name>F9WAR7_TRYCI</name>
<sequence>MYRQNTNFVAANTPLLQQLFGFQPLEPSPSIAVATQAQDSQYHTGKHHLTPRPSPPGHTKSAVGPPPFFSVVEDCPGEISPCVDPRVPQSEGSMRCGEFSSVERANDNDVSDDNDALVKAEPALPFRQVMQELERRFHEQMEVHRVLNSTMDRLDTLQAEVSLYQAEQRTLKLAAALREVNALPVDASVQAFAGAQKQAEASTHVSPPSATAPTDAGSAPAQGDKSSAAANPLLTSILESYEKERESRLRAKRGATADTAQKEEKPPLDIIRPPEAPRPYKRVYYVPIEDATTQTPEDVGAEVADDSALTGN</sequence>
<protein>
    <submittedName>
        <fullName evidence="2">WGS project CAEQ00000000 data, annotated contig 2008</fullName>
    </submittedName>
</protein>
<gene>
    <name evidence="2" type="ORF">TCIL3000_0_49710</name>
</gene>
<feature type="region of interest" description="Disordered" evidence="1">
    <location>
        <begin position="289"/>
        <end position="312"/>
    </location>
</feature>
<reference evidence="2 3" key="2">
    <citation type="journal article" date="2012" name="Proc. Natl. Acad. Sci. U.S.A.">
        <title>Antigenic diversity is generated by distinct evolutionary mechanisms in African trypanosome species.</title>
        <authorList>
            <person name="Jackson A.P."/>
            <person name="Berry A."/>
            <person name="Aslett M."/>
            <person name="Allison H.C."/>
            <person name="Burton P."/>
            <person name="Vavrova-Anderson J."/>
            <person name="Brown R."/>
            <person name="Browne H."/>
            <person name="Corton N."/>
            <person name="Hauser H."/>
            <person name="Gamble J."/>
            <person name="Gilderthorp R."/>
            <person name="Marcello L."/>
            <person name="McQuillan J."/>
            <person name="Otto T.D."/>
            <person name="Quail M.A."/>
            <person name="Sanders M.J."/>
            <person name="van Tonder A."/>
            <person name="Ginger M.L."/>
            <person name="Field M.C."/>
            <person name="Barry J.D."/>
            <person name="Hertz-Fowler C."/>
            <person name="Berriman M."/>
        </authorList>
    </citation>
    <scope>NUCLEOTIDE SEQUENCE [LARGE SCALE GENOMIC DNA]</scope>
    <source>
        <strain evidence="2 3">IL3000</strain>
    </source>
</reference>
<proteinExistence type="predicted"/>
<feature type="compositionally biased region" description="Polar residues" evidence="1">
    <location>
        <begin position="33"/>
        <end position="43"/>
    </location>
</feature>
<dbReference type="AlphaFoldDB" id="F9WAR7"/>
<keyword evidence="3" id="KW-1185">Reference proteome</keyword>
<dbReference type="EMBL" id="CAEQ01001472">
    <property type="protein sequence ID" value="CCD14338.1"/>
    <property type="molecule type" value="Genomic_DNA"/>
</dbReference>
<feature type="region of interest" description="Disordered" evidence="1">
    <location>
        <begin position="245"/>
        <end position="276"/>
    </location>
</feature>
<feature type="region of interest" description="Disordered" evidence="1">
    <location>
        <begin position="31"/>
        <end position="65"/>
    </location>
</feature>
<reference evidence="3" key="1">
    <citation type="submission" date="2011-07" db="EMBL/GenBank/DDBJ databases">
        <title>Divergent evolution of antigenic variation in African trypanosomes.</title>
        <authorList>
            <person name="Jackson A.P."/>
            <person name="Berry A."/>
            <person name="Allison H.C."/>
            <person name="Burton P."/>
            <person name="Anderson J."/>
            <person name="Aslett M."/>
            <person name="Brown R."/>
            <person name="Corton N."/>
            <person name="Harris D."/>
            <person name="Hauser H."/>
            <person name="Gamble J."/>
            <person name="Gilderthorp R."/>
            <person name="McQuillan J."/>
            <person name="Quail M.A."/>
            <person name="Sanders M."/>
            <person name="Van Tonder A."/>
            <person name="Ginger M.L."/>
            <person name="Donelson J.E."/>
            <person name="Field M.C."/>
            <person name="Barry J.D."/>
            <person name="Berriman M."/>
            <person name="Hertz-Fowler C."/>
        </authorList>
    </citation>
    <scope>NUCLEOTIDE SEQUENCE [LARGE SCALE GENOMIC DNA]</scope>
    <source>
        <strain evidence="3">IL3000</strain>
    </source>
</reference>
<feature type="region of interest" description="Disordered" evidence="1">
    <location>
        <begin position="199"/>
        <end position="230"/>
    </location>
</feature>